<dbReference type="Proteomes" id="UP000663720">
    <property type="component" value="Chromosome"/>
</dbReference>
<dbReference type="Pfam" id="PF00580">
    <property type="entry name" value="UvrD-helicase"/>
    <property type="match status" value="1"/>
</dbReference>
<dbReference type="EMBL" id="CP061799">
    <property type="protein sequence ID" value="QTA78914.1"/>
    <property type="molecule type" value="Genomic_DNA"/>
</dbReference>
<evidence type="ECO:0000259" key="6">
    <source>
        <dbReference type="PROSITE" id="PS51198"/>
    </source>
</evidence>
<dbReference type="SUPFAM" id="SSF52540">
    <property type="entry name" value="P-loop containing nucleoside triphosphate hydrolases"/>
    <property type="match status" value="1"/>
</dbReference>
<gene>
    <name evidence="7" type="ORF">dnl_11610</name>
</gene>
<reference evidence="7" key="1">
    <citation type="journal article" date="2021" name="Microb. Physiol.">
        <title>Proteogenomic Insights into the Physiology of Marine, Sulfate-Reducing, Filamentous Desulfonema limicola and Desulfonema magnum.</title>
        <authorList>
            <person name="Schnaars V."/>
            <person name="Wohlbrand L."/>
            <person name="Scheve S."/>
            <person name="Hinrichs C."/>
            <person name="Reinhardt R."/>
            <person name="Rabus R."/>
        </authorList>
    </citation>
    <scope>NUCLEOTIDE SEQUENCE</scope>
    <source>
        <strain evidence="7">5ac10</strain>
    </source>
</reference>
<proteinExistence type="predicted"/>
<name>A0A975GF84_9BACT</name>
<feature type="domain" description="UvrD-like helicase ATP-binding" evidence="6">
    <location>
        <begin position="6"/>
        <end position="274"/>
    </location>
</feature>
<dbReference type="InterPro" id="IPR027417">
    <property type="entry name" value="P-loop_NTPase"/>
</dbReference>
<evidence type="ECO:0000256" key="2">
    <source>
        <dbReference type="ARBA" id="ARBA00022801"/>
    </source>
</evidence>
<sequence>MKKKSESSIPHFDLINSPLEGTSLIEASAGTGKTYTIAGLFLRLVLEKGLNVNQILVVTFTEAATEELKERIRSRLRDGVDFFSKDHNAKDRISKNQDNDEFLQGIIKKNDNPEPLISRLKDAIRDFDESSIFTIHGFCKRMLHECAFESRALFDTELITDQENLKIEIVEDFWRSRIYNASPVFADYIINKYKNGPESLASFWKNNIFRPKLRIIPQLDLPETSGLETGFKDAFNKAYEEWKKNKSEIENILINHKGLHKKITAWTKFLNGLI</sequence>
<dbReference type="GO" id="GO:0016787">
    <property type="term" value="F:hydrolase activity"/>
    <property type="evidence" value="ECO:0007669"/>
    <property type="project" value="UniProtKB-UniRule"/>
</dbReference>
<organism evidence="7 8">
    <name type="scientific">Desulfonema limicola</name>
    <dbReference type="NCBI Taxonomy" id="45656"/>
    <lineage>
        <taxon>Bacteria</taxon>
        <taxon>Pseudomonadati</taxon>
        <taxon>Thermodesulfobacteriota</taxon>
        <taxon>Desulfobacteria</taxon>
        <taxon>Desulfobacterales</taxon>
        <taxon>Desulfococcaceae</taxon>
        <taxon>Desulfonema</taxon>
    </lineage>
</organism>
<dbReference type="Gene3D" id="3.40.50.300">
    <property type="entry name" value="P-loop containing nucleotide triphosphate hydrolases"/>
    <property type="match status" value="1"/>
</dbReference>
<keyword evidence="8" id="KW-1185">Reference proteome</keyword>
<evidence type="ECO:0000313" key="8">
    <source>
        <dbReference type="Proteomes" id="UP000663720"/>
    </source>
</evidence>
<evidence type="ECO:0000256" key="1">
    <source>
        <dbReference type="ARBA" id="ARBA00022741"/>
    </source>
</evidence>
<dbReference type="PANTHER" id="PTHR11070:SF23">
    <property type="entry name" value="RECBCD ENZYME SUBUNIT RECB"/>
    <property type="match status" value="1"/>
</dbReference>
<dbReference type="PROSITE" id="PS51198">
    <property type="entry name" value="UVRD_HELICASE_ATP_BIND"/>
    <property type="match status" value="1"/>
</dbReference>
<dbReference type="GO" id="GO:0005829">
    <property type="term" value="C:cytosol"/>
    <property type="evidence" value="ECO:0007669"/>
    <property type="project" value="TreeGrafter"/>
</dbReference>
<evidence type="ECO:0000256" key="3">
    <source>
        <dbReference type="ARBA" id="ARBA00022806"/>
    </source>
</evidence>
<dbReference type="AlphaFoldDB" id="A0A975GF84"/>
<dbReference type="GO" id="GO:0043138">
    <property type="term" value="F:3'-5' DNA helicase activity"/>
    <property type="evidence" value="ECO:0007669"/>
    <property type="project" value="TreeGrafter"/>
</dbReference>
<protein>
    <submittedName>
        <fullName evidence="7">ATP-binding helicase domain-containing, UvrD-like</fullName>
    </submittedName>
</protein>
<dbReference type="KEGG" id="dli:dnl_11610"/>
<keyword evidence="2 5" id="KW-0378">Hydrolase</keyword>
<keyword evidence="4 5" id="KW-0067">ATP-binding</keyword>
<dbReference type="InterPro" id="IPR000212">
    <property type="entry name" value="DNA_helicase_UvrD/REP"/>
</dbReference>
<evidence type="ECO:0000256" key="5">
    <source>
        <dbReference type="PROSITE-ProRule" id="PRU00560"/>
    </source>
</evidence>
<evidence type="ECO:0000256" key="4">
    <source>
        <dbReference type="ARBA" id="ARBA00022840"/>
    </source>
</evidence>
<dbReference type="GO" id="GO:0000725">
    <property type="term" value="P:recombinational repair"/>
    <property type="evidence" value="ECO:0007669"/>
    <property type="project" value="TreeGrafter"/>
</dbReference>
<dbReference type="GO" id="GO:0005524">
    <property type="term" value="F:ATP binding"/>
    <property type="evidence" value="ECO:0007669"/>
    <property type="project" value="UniProtKB-UniRule"/>
</dbReference>
<dbReference type="InterPro" id="IPR014016">
    <property type="entry name" value="UvrD-like_ATP-bd"/>
</dbReference>
<accession>A0A975GF84</accession>
<dbReference type="RefSeq" id="WP_207690724.1">
    <property type="nucleotide sequence ID" value="NZ_CP061799.1"/>
</dbReference>
<keyword evidence="3 5" id="KW-0347">Helicase</keyword>
<keyword evidence="1 5" id="KW-0547">Nucleotide-binding</keyword>
<dbReference type="GO" id="GO:0009338">
    <property type="term" value="C:exodeoxyribonuclease V complex"/>
    <property type="evidence" value="ECO:0007669"/>
    <property type="project" value="TreeGrafter"/>
</dbReference>
<dbReference type="GO" id="GO:0003677">
    <property type="term" value="F:DNA binding"/>
    <property type="evidence" value="ECO:0007669"/>
    <property type="project" value="InterPro"/>
</dbReference>
<evidence type="ECO:0000313" key="7">
    <source>
        <dbReference type="EMBL" id="QTA78914.1"/>
    </source>
</evidence>
<dbReference type="PANTHER" id="PTHR11070">
    <property type="entry name" value="UVRD / RECB / PCRA DNA HELICASE FAMILY MEMBER"/>
    <property type="match status" value="1"/>
</dbReference>
<feature type="binding site" evidence="5">
    <location>
        <begin position="27"/>
        <end position="34"/>
    </location>
    <ligand>
        <name>ATP</name>
        <dbReference type="ChEBI" id="CHEBI:30616"/>
    </ligand>
</feature>